<dbReference type="InterPro" id="IPR002227">
    <property type="entry name" value="Tyrosinase_Cu-bd"/>
</dbReference>
<feature type="domain" description="Tyrosinase copper-binding" evidence="5">
    <location>
        <begin position="275"/>
        <end position="286"/>
    </location>
</feature>
<dbReference type="InterPro" id="IPR008922">
    <property type="entry name" value="Di-copper_centre_dom_sf"/>
</dbReference>
<dbReference type="PANTHER" id="PTHR11474">
    <property type="entry name" value="TYROSINASE FAMILY MEMBER"/>
    <property type="match status" value="1"/>
</dbReference>
<organism evidence="6 7">
    <name type="scientific">Aspergillus leporis</name>
    <dbReference type="NCBI Taxonomy" id="41062"/>
    <lineage>
        <taxon>Eukaryota</taxon>
        <taxon>Fungi</taxon>
        <taxon>Dikarya</taxon>
        <taxon>Ascomycota</taxon>
        <taxon>Pezizomycotina</taxon>
        <taxon>Eurotiomycetes</taxon>
        <taxon>Eurotiomycetidae</taxon>
        <taxon>Eurotiales</taxon>
        <taxon>Aspergillaceae</taxon>
        <taxon>Aspergillus</taxon>
        <taxon>Aspergillus subgen. Circumdati</taxon>
    </lineage>
</organism>
<dbReference type="Pfam" id="PF00264">
    <property type="entry name" value="Tyrosinase"/>
    <property type="match status" value="1"/>
</dbReference>
<reference evidence="6 7" key="1">
    <citation type="submission" date="2019-04" db="EMBL/GenBank/DDBJ databases">
        <title>Friends and foes A comparative genomics study of 23 Aspergillus species from section Flavi.</title>
        <authorList>
            <consortium name="DOE Joint Genome Institute"/>
            <person name="Kjaerbolling I."/>
            <person name="Vesth T."/>
            <person name="Frisvad J.C."/>
            <person name="Nybo J.L."/>
            <person name="Theobald S."/>
            <person name="Kildgaard S."/>
            <person name="Isbrandt T."/>
            <person name="Kuo A."/>
            <person name="Sato A."/>
            <person name="Lyhne E.K."/>
            <person name="Kogle M.E."/>
            <person name="Wiebenga A."/>
            <person name="Kun R.S."/>
            <person name="Lubbers R.J."/>
            <person name="Makela M.R."/>
            <person name="Barry K."/>
            <person name="Chovatia M."/>
            <person name="Clum A."/>
            <person name="Daum C."/>
            <person name="Haridas S."/>
            <person name="He G."/>
            <person name="LaButti K."/>
            <person name="Lipzen A."/>
            <person name="Mondo S."/>
            <person name="Riley R."/>
            <person name="Salamov A."/>
            <person name="Simmons B.A."/>
            <person name="Magnuson J.K."/>
            <person name="Henrissat B."/>
            <person name="Mortensen U.H."/>
            <person name="Larsen T.O."/>
            <person name="Devries R.P."/>
            <person name="Grigoriev I.V."/>
            <person name="Machida M."/>
            <person name="Baker S.E."/>
            <person name="Andersen M.R."/>
        </authorList>
    </citation>
    <scope>NUCLEOTIDE SEQUENCE [LARGE SCALE GENOMIC DNA]</scope>
    <source>
        <strain evidence="6 7">CBS 151.66</strain>
    </source>
</reference>
<dbReference type="PANTHER" id="PTHR11474:SF125">
    <property type="entry name" value="N-ACETYL-6-HYDROXYTRYPTOPHAN OXIDASE IVOB-RELATED"/>
    <property type="match status" value="1"/>
</dbReference>
<sequence length="352" mass="39596">MKVSLFRFLIISAIACFASAATSCSPDRATTRKEWGELNDAEKMDYINAVWCLRNRPSVLPNEEFPGVQDRFDDFVATHINYTNVVHNNGLLLPWHRHFLLLWETTLREECGYRGTVPYWNWALFTDNISSSPVLDGSATSLSGNGEYDPNEPDLCNVKGECLPRGTGGGCVHSGPFKYFPVHMKPLDNTLAMPYVPIPTYAFDYNPRCLSRSLNPIIVSLLNNQSQIDQLQAAPDINEFLKVMEPSEYTDMGVHGGGHHAVGGVMGNLFTSTQDPIFMLHHAMVDRMWDQWQEQDPANRRYALNGTAIIYNPPDAPLVTVDTVVEFGVLDSPKTVKELMDPRDYGFCYVYT</sequence>
<feature type="signal peptide" evidence="4">
    <location>
        <begin position="1"/>
        <end position="20"/>
    </location>
</feature>
<keyword evidence="4" id="KW-0732">Signal</keyword>
<dbReference type="PRINTS" id="PR00092">
    <property type="entry name" value="TYROSINASE"/>
</dbReference>
<dbReference type="InterPro" id="IPR050316">
    <property type="entry name" value="Tyrosinase/Hemocyanin"/>
</dbReference>
<protein>
    <submittedName>
        <fullName evidence="6">Tyrosinase central domain protein</fullName>
    </submittedName>
</protein>
<dbReference type="AlphaFoldDB" id="A0A5N5X5R8"/>
<name>A0A5N5X5R8_9EURO</name>
<gene>
    <name evidence="6" type="ORF">BDV29DRAFT_189707</name>
</gene>
<dbReference type="PROSITE" id="PS00498">
    <property type="entry name" value="TYROSINASE_2"/>
    <property type="match status" value="1"/>
</dbReference>
<dbReference type="PROSITE" id="PS51257">
    <property type="entry name" value="PROKAR_LIPOPROTEIN"/>
    <property type="match status" value="1"/>
</dbReference>
<accession>A0A5N5X5R8</accession>
<keyword evidence="1" id="KW-0479">Metal-binding</keyword>
<keyword evidence="7" id="KW-1185">Reference proteome</keyword>
<dbReference type="OrthoDB" id="6132182at2759"/>
<dbReference type="GO" id="GO:0016491">
    <property type="term" value="F:oxidoreductase activity"/>
    <property type="evidence" value="ECO:0007669"/>
    <property type="project" value="UniProtKB-KW"/>
</dbReference>
<dbReference type="GO" id="GO:0046872">
    <property type="term" value="F:metal ion binding"/>
    <property type="evidence" value="ECO:0007669"/>
    <property type="project" value="UniProtKB-KW"/>
</dbReference>
<dbReference type="EMBL" id="ML732185">
    <property type="protein sequence ID" value="KAB8076098.1"/>
    <property type="molecule type" value="Genomic_DNA"/>
</dbReference>
<dbReference type="Proteomes" id="UP000326565">
    <property type="component" value="Unassembled WGS sequence"/>
</dbReference>
<evidence type="ECO:0000313" key="7">
    <source>
        <dbReference type="Proteomes" id="UP000326565"/>
    </source>
</evidence>
<evidence type="ECO:0000313" key="6">
    <source>
        <dbReference type="EMBL" id="KAB8076098.1"/>
    </source>
</evidence>
<dbReference type="SUPFAM" id="SSF48056">
    <property type="entry name" value="Di-copper centre-containing domain"/>
    <property type="match status" value="1"/>
</dbReference>
<evidence type="ECO:0000259" key="5">
    <source>
        <dbReference type="PROSITE" id="PS00498"/>
    </source>
</evidence>
<keyword evidence="2" id="KW-0560">Oxidoreductase</keyword>
<evidence type="ECO:0000256" key="3">
    <source>
        <dbReference type="ARBA" id="ARBA00023008"/>
    </source>
</evidence>
<evidence type="ECO:0000256" key="1">
    <source>
        <dbReference type="ARBA" id="ARBA00022723"/>
    </source>
</evidence>
<evidence type="ECO:0000256" key="4">
    <source>
        <dbReference type="SAM" id="SignalP"/>
    </source>
</evidence>
<feature type="chain" id="PRO_5024976020" evidence="4">
    <location>
        <begin position="21"/>
        <end position="352"/>
    </location>
</feature>
<proteinExistence type="predicted"/>
<dbReference type="Gene3D" id="1.10.1280.10">
    <property type="entry name" value="Di-copper center containing domain from catechol oxidase"/>
    <property type="match status" value="1"/>
</dbReference>
<evidence type="ECO:0000256" key="2">
    <source>
        <dbReference type="ARBA" id="ARBA00023002"/>
    </source>
</evidence>
<keyword evidence="3" id="KW-0186">Copper</keyword>